<dbReference type="SUPFAM" id="SSF53335">
    <property type="entry name" value="S-adenosyl-L-methionine-dependent methyltransferases"/>
    <property type="match status" value="1"/>
</dbReference>
<gene>
    <name evidence="4" type="ORF">EV44_g1926</name>
</gene>
<dbReference type="OMA" id="WDINVEV"/>
<proteinExistence type="inferred from homology"/>
<keyword evidence="3" id="KW-0808">Transferase</keyword>
<keyword evidence="5" id="KW-1185">Reference proteome</keyword>
<evidence type="ECO:0000313" key="5">
    <source>
        <dbReference type="Proteomes" id="UP000030854"/>
    </source>
</evidence>
<organism evidence="4 5">
    <name type="scientific">Uncinula necator</name>
    <name type="common">Grape powdery mildew</name>
    <dbReference type="NCBI Taxonomy" id="52586"/>
    <lineage>
        <taxon>Eukaryota</taxon>
        <taxon>Fungi</taxon>
        <taxon>Dikarya</taxon>
        <taxon>Ascomycota</taxon>
        <taxon>Pezizomycotina</taxon>
        <taxon>Leotiomycetes</taxon>
        <taxon>Erysiphales</taxon>
        <taxon>Erysiphaceae</taxon>
        <taxon>Erysiphe</taxon>
    </lineage>
</organism>
<dbReference type="HOGENOM" id="CLU_065920_2_2_1"/>
<accession>A0A0B1P8F5</accession>
<dbReference type="GO" id="GO:0032259">
    <property type="term" value="P:methylation"/>
    <property type="evidence" value="ECO:0007669"/>
    <property type="project" value="UniProtKB-KW"/>
</dbReference>
<protein>
    <submittedName>
        <fullName evidence="4">Putative endothelin-converting enzyme 2</fullName>
    </submittedName>
</protein>
<dbReference type="Gene3D" id="3.40.50.150">
    <property type="entry name" value="Vaccinia Virus protein VP39"/>
    <property type="match status" value="1"/>
</dbReference>
<comment type="caution">
    <text evidence="4">The sequence shown here is derived from an EMBL/GenBank/DDBJ whole genome shotgun (WGS) entry which is preliminary data.</text>
</comment>
<dbReference type="PANTHER" id="PTHR12176">
    <property type="entry name" value="SAM-DEPENDENT METHYLTRANSFERASE SUPERFAMILY PROTEIN"/>
    <property type="match status" value="1"/>
</dbReference>
<dbReference type="PANTHER" id="PTHR12176:SF80">
    <property type="entry name" value="EEF1A LYSINE METHYLTRANSFERASE 4"/>
    <property type="match status" value="1"/>
</dbReference>
<sequence>MKKKYSSLETEWSVMDVRELDLEDESVDFAIDKGTLDAFLHGSLWDPPEDVAKNVGLYVDQIMRVLKLGGKWLYITYRQPHFIKPFLYRINSTTDVEVLDDVNGAGCFSYFGYIISKEGNIDSQS</sequence>
<dbReference type="GO" id="GO:0008168">
    <property type="term" value="F:methyltransferase activity"/>
    <property type="evidence" value="ECO:0007669"/>
    <property type="project" value="UniProtKB-KW"/>
</dbReference>
<keyword evidence="2" id="KW-0489">Methyltransferase</keyword>
<evidence type="ECO:0000256" key="1">
    <source>
        <dbReference type="ARBA" id="ARBA00008361"/>
    </source>
</evidence>
<dbReference type="EMBL" id="JNVN01001566">
    <property type="protein sequence ID" value="KHJ33211.1"/>
    <property type="molecule type" value="Genomic_DNA"/>
</dbReference>
<dbReference type="InterPro" id="IPR051419">
    <property type="entry name" value="Lys/N-term_MeTrsfase_sf"/>
</dbReference>
<reference evidence="4 5" key="1">
    <citation type="journal article" date="2014" name="BMC Genomics">
        <title>Adaptive genomic structural variation in the grape powdery mildew pathogen, Erysiphe necator.</title>
        <authorList>
            <person name="Jones L."/>
            <person name="Riaz S."/>
            <person name="Morales-Cruz A."/>
            <person name="Amrine K.C."/>
            <person name="McGuire B."/>
            <person name="Gubler W.D."/>
            <person name="Walker M.A."/>
            <person name="Cantu D."/>
        </authorList>
    </citation>
    <scope>NUCLEOTIDE SEQUENCE [LARGE SCALE GENOMIC DNA]</scope>
    <source>
        <strain evidence="5">c</strain>
    </source>
</reference>
<name>A0A0B1P8F5_UNCNE</name>
<dbReference type="AlphaFoldDB" id="A0A0B1P8F5"/>
<dbReference type="InterPro" id="IPR029063">
    <property type="entry name" value="SAM-dependent_MTases_sf"/>
</dbReference>
<evidence type="ECO:0000256" key="3">
    <source>
        <dbReference type="ARBA" id="ARBA00022679"/>
    </source>
</evidence>
<comment type="similarity">
    <text evidence="1">Belongs to the methyltransferase superfamily.</text>
</comment>
<evidence type="ECO:0000256" key="2">
    <source>
        <dbReference type="ARBA" id="ARBA00022603"/>
    </source>
</evidence>
<evidence type="ECO:0000313" key="4">
    <source>
        <dbReference type="EMBL" id="KHJ33211.1"/>
    </source>
</evidence>
<dbReference type="Proteomes" id="UP000030854">
    <property type="component" value="Unassembled WGS sequence"/>
</dbReference>
<dbReference type="STRING" id="52586.A0A0B1P8F5"/>